<dbReference type="STRING" id="1090615.SAMN04515671_1649"/>
<evidence type="ECO:0000313" key="1">
    <source>
        <dbReference type="EMBL" id="SDO66929.1"/>
    </source>
</evidence>
<reference evidence="1 2" key="1">
    <citation type="submission" date="2016-10" db="EMBL/GenBank/DDBJ databases">
        <authorList>
            <person name="de Groot N.N."/>
        </authorList>
    </citation>
    <scope>NUCLEOTIDE SEQUENCE [LARGE SCALE GENOMIC DNA]</scope>
    <source>
        <strain evidence="2">P4-7,KCTC 19426,CECT 7604</strain>
    </source>
</reference>
<dbReference type="Pfam" id="PF04245">
    <property type="entry name" value="NA37"/>
    <property type="match status" value="1"/>
</dbReference>
<evidence type="ECO:0000313" key="2">
    <source>
        <dbReference type="Proteomes" id="UP000198741"/>
    </source>
</evidence>
<gene>
    <name evidence="1" type="ORF">SAMN04515671_1649</name>
</gene>
<name>A0A1H0LFI5_9ACTN</name>
<dbReference type="GO" id="GO:0009295">
    <property type="term" value="C:nucleoid"/>
    <property type="evidence" value="ECO:0007669"/>
    <property type="project" value="InterPro"/>
</dbReference>
<keyword evidence="2" id="KW-1185">Reference proteome</keyword>
<proteinExistence type="predicted"/>
<accession>A0A1H0LFI5</accession>
<sequence>MVNTRSFRLDTVIMHQIPNGRRTEDDADPIEYSEAPIELDAADRAFIQQRLRATLGGRARPVIEDVGLASPSPALIKGLATLTGNLVKDSAQLASMLFAQQKAVSPGGLVMTVIGAVDTGPCVAIAKMEHQEGMRVQPVNTATGLRTYKAEHLRDLILSEGTRVFKVGVFPASSANAGSLLGGVVVDDQQVHGGVAQYFIEFLGCKFVQRADVLTETFLKATQKFIRVVTKDDPEANAEYEIAVIAELQGNSDRVMPTSFAANHLRPEHQDEYMAAIEAAGLPAQSFEKDTTLISSQIRRIRISTARGADALVPPDMYQDGSVQVSETETGGQSTITITDRITKMSGAGGKVKAD</sequence>
<dbReference type="Proteomes" id="UP000198741">
    <property type="component" value="Chromosome I"/>
</dbReference>
<dbReference type="InterPro" id="IPR007358">
    <property type="entry name" value="Nucleoid_associated_NdpA"/>
</dbReference>
<dbReference type="AlphaFoldDB" id="A0A1H0LFI5"/>
<dbReference type="EMBL" id="LT629710">
    <property type="protein sequence ID" value="SDO66929.1"/>
    <property type="molecule type" value="Genomic_DNA"/>
</dbReference>
<protein>
    <submittedName>
        <fullName evidence="1">Uncharacterized protein</fullName>
    </submittedName>
</protein>
<organism evidence="1 2">
    <name type="scientific">Nakamurella panacisegetis</name>
    <dbReference type="NCBI Taxonomy" id="1090615"/>
    <lineage>
        <taxon>Bacteria</taxon>
        <taxon>Bacillati</taxon>
        <taxon>Actinomycetota</taxon>
        <taxon>Actinomycetes</taxon>
        <taxon>Nakamurellales</taxon>
        <taxon>Nakamurellaceae</taxon>
        <taxon>Nakamurella</taxon>
    </lineage>
</organism>